<dbReference type="SUPFAM" id="SSF50475">
    <property type="entry name" value="FMN-binding split barrel"/>
    <property type="match status" value="1"/>
</dbReference>
<proteinExistence type="predicted"/>
<accession>A0A7W8A8H8</accession>
<gene>
    <name evidence="2" type="ORF">HNR40_007034</name>
</gene>
<dbReference type="AlphaFoldDB" id="A0A7W8A8H8"/>
<feature type="domain" description="Pyridoxamine 5'-phosphate oxidase N-terminal" evidence="1">
    <location>
        <begin position="150"/>
        <end position="240"/>
    </location>
</feature>
<dbReference type="InterPro" id="IPR012349">
    <property type="entry name" value="Split_barrel_FMN-bd"/>
</dbReference>
<name>A0A7W8A8H8_9ACTN</name>
<dbReference type="PANTHER" id="PTHR42815:SF2">
    <property type="entry name" value="FAD-BINDING, PUTATIVE (AFU_ORTHOLOGUE AFUA_6G07600)-RELATED"/>
    <property type="match status" value="1"/>
</dbReference>
<dbReference type="Gene3D" id="2.30.110.10">
    <property type="entry name" value="Electron Transport, Fmn-binding Protein, Chain A"/>
    <property type="match status" value="1"/>
</dbReference>
<dbReference type="Pfam" id="PF01243">
    <property type="entry name" value="PNPOx_N"/>
    <property type="match status" value="1"/>
</dbReference>
<comment type="caution">
    <text evidence="2">The sequence shown here is derived from an EMBL/GenBank/DDBJ whole genome shotgun (WGS) entry which is preliminary data.</text>
</comment>
<sequence>MGIHPGEVSAQRRAGITKLLGSARARPELPEVAREFLRRQRMLVVGMGTRIGLMTGEPGFIEPLGATTLAVRGEAPFEGGGEIGTLAIEPWTRRRMRVNGTATQEGGRLVIETDQVISNCPKHIVTRQITSVAEPAARRTVEHAALTGGHRRWIESADTFFIATRADGQGADVSHRGGPPGFVEVLDGGRLRWADYRGNFMFLTLGNLELEPAAGLLFVDWEQGHTLRLAGRARADWSGEQRMMEFEVEEVVETTGDSPLRWTLCP</sequence>
<organism evidence="2 3">
    <name type="scientific">Nonomuraea endophytica</name>
    <dbReference type="NCBI Taxonomy" id="714136"/>
    <lineage>
        <taxon>Bacteria</taxon>
        <taxon>Bacillati</taxon>
        <taxon>Actinomycetota</taxon>
        <taxon>Actinomycetes</taxon>
        <taxon>Streptosporangiales</taxon>
        <taxon>Streptosporangiaceae</taxon>
        <taxon>Nonomuraea</taxon>
    </lineage>
</organism>
<dbReference type="Proteomes" id="UP000568380">
    <property type="component" value="Unassembled WGS sequence"/>
</dbReference>
<dbReference type="PANTHER" id="PTHR42815">
    <property type="entry name" value="FAD-BINDING, PUTATIVE (AFU_ORTHOLOGUE AFUA_6G07600)-RELATED"/>
    <property type="match status" value="1"/>
</dbReference>
<reference evidence="2 3" key="1">
    <citation type="submission" date="2020-08" db="EMBL/GenBank/DDBJ databases">
        <title>Genomic Encyclopedia of Type Strains, Phase IV (KMG-IV): sequencing the most valuable type-strain genomes for metagenomic binning, comparative biology and taxonomic classification.</title>
        <authorList>
            <person name="Goeker M."/>
        </authorList>
    </citation>
    <scope>NUCLEOTIDE SEQUENCE [LARGE SCALE GENOMIC DNA]</scope>
    <source>
        <strain evidence="2 3">DSM 45385</strain>
    </source>
</reference>
<evidence type="ECO:0000313" key="2">
    <source>
        <dbReference type="EMBL" id="MBB5081539.1"/>
    </source>
</evidence>
<dbReference type="RefSeq" id="WP_184969015.1">
    <property type="nucleotide sequence ID" value="NZ_JACHIN010000011.1"/>
</dbReference>
<evidence type="ECO:0000313" key="3">
    <source>
        <dbReference type="Proteomes" id="UP000568380"/>
    </source>
</evidence>
<dbReference type="EMBL" id="JACHIN010000011">
    <property type="protein sequence ID" value="MBB5081539.1"/>
    <property type="molecule type" value="Genomic_DNA"/>
</dbReference>
<dbReference type="InterPro" id="IPR011576">
    <property type="entry name" value="Pyridox_Oxase_N"/>
</dbReference>
<evidence type="ECO:0000259" key="1">
    <source>
        <dbReference type="Pfam" id="PF01243"/>
    </source>
</evidence>
<protein>
    <recommendedName>
        <fullName evidence="1">Pyridoxamine 5'-phosphate oxidase N-terminal domain-containing protein</fullName>
    </recommendedName>
</protein>
<keyword evidence="3" id="KW-1185">Reference proteome</keyword>